<dbReference type="HOGENOM" id="CLU_2163132_0_0_1"/>
<gene>
    <name evidence="2" type="primary">AlNc14C305G10441</name>
    <name evidence="2" type="ORF">ALNC14_117250</name>
</gene>
<dbReference type="EMBL" id="FR824350">
    <property type="protein sequence ID" value="CCA25581.1"/>
    <property type="molecule type" value="Genomic_DNA"/>
</dbReference>
<evidence type="ECO:0000313" key="2">
    <source>
        <dbReference type="EMBL" id="CCA25581.1"/>
    </source>
</evidence>
<protein>
    <submittedName>
        <fullName evidence="2">AlNc14C305G10441 protein</fullName>
    </submittedName>
</protein>
<keyword evidence="1" id="KW-1133">Transmembrane helix</keyword>
<evidence type="ECO:0000256" key="1">
    <source>
        <dbReference type="SAM" id="Phobius"/>
    </source>
</evidence>
<dbReference type="AlphaFoldDB" id="F0WVY0"/>
<proteinExistence type="predicted"/>
<name>F0WVY0_9STRA</name>
<reference evidence="2" key="1">
    <citation type="journal article" date="2011" name="PLoS Biol.">
        <title>Gene gain and loss during evolution of obligate parasitism in the white rust pathogen of Arabidopsis thaliana.</title>
        <authorList>
            <person name="Kemen E."/>
            <person name="Gardiner A."/>
            <person name="Schultz-Larsen T."/>
            <person name="Kemen A.C."/>
            <person name="Balmuth A.L."/>
            <person name="Robert-Seilaniantz A."/>
            <person name="Bailey K."/>
            <person name="Holub E."/>
            <person name="Studholme D.J."/>
            <person name="Maclean D."/>
            <person name="Jones J.D."/>
        </authorList>
    </citation>
    <scope>NUCLEOTIDE SEQUENCE</scope>
</reference>
<accession>F0WVY0</accession>
<keyword evidence="1" id="KW-0472">Membrane</keyword>
<sequence>MAMEGQEQLQADVVGSRRMLKEFKTFMQEQGKQLEGLQMVRDHSTQTIEADTTGIKSHGAHEIEDSYRAHWGQDQLKVKIAMRSIEILNFVSTVTFVFFVSASDGWVRRVG</sequence>
<feature type="transmembrane region" description="Helical" evidence="1">
    <location>
        <begin position="87"/>
        <end position="107"/>
    </location>
</feature>
<reference evidence="2" key="2">
    <citation type="submission" date="2011-02" db="EMBL/GenBank/DDBJ databases">
        <authorList>
            <person name="MacLean D."/>
        </authorList>
    </citation>
    <scope>NUCLEOTIDE SEQUENCE</scope>
</reference>
<organism evidence="2">
    <name type="scientific">Albugo laibachii Nc14</name>
    <dbReference type="NCBI Taxonomy" id="890382"/>
    <lineage>
        <taxon>Eukaryota</taxon>
        <taxon>Sar</taxon>
        <taxon>Stramenopiles</taxon>
        <taxon>Oomycota</taxon>
        <taxon>Peronosporomycetes</taxon>
        <taxon>Albuginales</taxon>
        <taxon>Albuginaceae</taxon>
        <taxon>Albugo</taxon>
    </lineage>
</organism>
<keyword evidence="1" id="KW-0812">Transmembrane</keyword>